<dbReference type="RefSeq" id="XP_019100863.1">
    <property type="nucleotide sequence ID" value="XM_019245318.1"/>
</dbReference>
<organism evidence="3 4">
    <name type="scientific">Camelina sativa</name>
    <name type="common">False flax</name>
    <name type="synonym">Myagrum sativum</name>
    <dbReference type="NCBI Taxonomy" id="90675"/>
    <lineage>
        <taxon>Eukaryota</taxon>
        <taxon>Viridiplantae</taxon>
        <taxon>Streptophyta</taxon>
        <taxon>Embryophyta</taxon>
        <taxon>Tracheophyta</taxon>
        <taxon>Spermatophyta</taxon>
        <taxon>Magnoliopsida</taxon>
        <taxon>eudicotyledons</taxon>
        <taxon>Gunneridae</taxon>
        <taxon>Pentapetalae</taxon>
        <taxon>rosids</taxon>
        <taxon>malvids</taxon>
        <taxon>Brassicales</taxon>
        <taxon>Brassicaceae</taxon>
        <taxon>Camelineae</taxon>
        <taxon>Camelina</taxon>
    </lineage>
</organism>
<name>A0ABM1RPC5_CAMSA</name>
<dbReference type="Pfam" id="PF13966">
    <property type="entry name" value="zf-RVT"/>
    <property type="match status" value="1"/>
</dbReference>
<protein>
    <submittedName>
        <fullName evidence="4">Uncharacterized protein LOC109132872</fullName>
    </submittedName>
</protein>
<dbReference type="InterPro" id="IPR026960">
    <property type="entry name" value="RVT-Znf"/>
</dbReference>
<feature type="domain" description="Reverse transcriptase zinc-binding" evidence="2">
    <location>
        <begin position="195"/>
        <end position="279"/>
    </location>
</feature>
<feature type="transmembrane region" description="Helical" evidence="1">
    <location>
        <begin position="105"/>
        <end position="125"/>
    </location>
</feature>
<reference evidence="3" key="1">
    <citation type="journal article" date="2014" name="Nat. Commun.">
        <title>The emerging biofuel crop Camelina sativa retains a highly undifferentiated hexaploid genome structure.</title>
        <authorList>
            <person name="Kagale S."/>
            <person name="Koh C."/>
            <person name="Nixon J."/>
            <person name="Bollina V."/>
            <person name="Clarke W.E."/>
            <person name="Tuteja R."/>
            <person name="Spillane C."/>
            <person name="Robinson S.J."/>
            <person name="Links M.G."/>
            <person name="Clarke C."/>
            <person name="Higgins E.E."/>
            <person name="Huebert T."/>
            <person name="Sharpe A.G."/>
            <person name="Parkin I.A."/>
        </authorList>
    </citation>
    <scope>NUCLEOTIDE SEQUENCE [LARGE SCALE GENOMIC DNA]</scope>
    <source>
        <strain evidence="3">cv. DH55</strain>
    </source>
</reference>
<dbReference type="Proteomes" id="UP000694864">
    <property type="component" value="Chromosome 5"/>
</dbReference>
<evidence type="ECO:0000256" key="1">
    <source>
        <dbReference type="SAM" id="Phobius"/>
    </source>
</evidence>
<evidence type="ECO:0000313" key="3">
    <source>
        <dbReference type="Proteomes" id="UP000694864"/>
    </source>
</evidence>
<accession>A0ABM1RPC5</accession>
<proteinExistence type="predicted"/>
<evidence type="ECO:0000259" key="2">
    <source>
        <dbReference type="Pfam" id="PF13966"/>
    </source>
</evidence>
<reference evidence="4" key="2">
    <citation type="submission" date="2025-08" db="UniProtKB">
        <authorList>
            <consortium name="RefSeq"/>
        </authorList>
    </citation>
    <scope>IDENTIFICATION</scope>
    <source>
        <tissue evidence="4">Leaf</tissue>
    </source>
</reference>
<dbReference type="PANTHER" id="PTHR33116:SF84">
    <property type="entry name" value="RNA-DIRECTED DNA POLYMERASE"/>
    <property type="match status" value="1"/>
</dbReference>
<keyword evidence="1" id="KW-1133">Transmembrane helix</keyword>
<dbReference type="GeneID" id="109132872"/>
<dbReference type="PANTHER" id="PTHR33116">
    <property type="entry name" value="REVERSE TRANSCRIPTASE ZINC-BINDING DOMAIN-CONTAINING PROTEIN-RELATED-RELATED"/>
    <property type="match status" value="1"/>
</dbReference>
<sequence length="381" mass="44162">MVRQDYQPLLDKLLARFNSWTARHLSFAGRLQLIHSVIYSTITFWASVFILPNSCIEEIESMCSAFLWKGTPNSARGAKVNWESVCTPKESGGLRVKRLNNWNKVFALKLIWLIFAAGGSLWVSWVRLHLIGNQCFWDLDGSASSSWIWRNLCKLRPLAKQFIICEVGSVVNLDPEVQDDFYLWKIGDAAPSNSFSTADTWRHLHPPGIKVDWFDSVWFKGRIPKHAIIAWLNSRHRLLTRDRLVRWGFAVPSTCLLCSSMDETRQLLFFDCSYTKEVWHHFTGKVHLSPPSTFEAGVRWLKNPCRDKNITWILRLLYQASVYSIWKERNSRIHSSIFRPASALIQEIKNIIRAHLGPLTLKQRLSNPGDSLLVTWFRFFL</sequence>
<evidence type="ECO:0000313" key="4">
    <source>
        <dbReference type="RefSeq" id="XP_019100863.1"/>
    </source>
</evidence>
<keyword evidence="1" id="KW-0812">Transmembrane</keyword>
<keyword evidence="1" id="KW-0472">Membrane</keyword>
<keyword evidence="3" id="KW-1185">Reference proteome</keyword>
<gene>
    <name evidence="4" type="primary">LOC109132872</name>
</gene>